<feature type="region of interest" description="Disordered" evidence="6">
    <location>
        <begin position="244"/>
        <end position="272"/>
    </location>
</feature>
<reference evidence="8 9" key="1">
    <citation type="submission" date="2016-02" db="EMBL/GenBank/DDBJ databases">
        <title>Complete genome sequence and transcriptome regulation of the pentose utilising yeast Sugiyamaella lignohabitans.</title>
        <authorList>
            <person name="Bellasio M."/>
            <person name="Peymann A."/>
            <person name="Valli M."/>
            <person name="Sipitzky M."/>
            <person name="Graf A."/>
            <person name="Sauer M."/>
            <person name="Marx H."/>
            <person name="Mattanovich D."/>
        </authorList>
    </citation>
    <scope>NUCLEOTIDE SEQUENCE [LARGE SCALE GENOMIC DNA]</scope>
    <source>
        <strain evidence="8 9">CBS 10342</strain>
    </source>
</reference>
<keyword evidence="4 7" id="KW-1133">Transmembrane helix</keyword>
<evidence type="ECO:0000256" key="7">
    <source>
        <dbReference type="SAM" id="Phobius"/>
    </source>
</evidence>
<dbReference type="OrthoDB" id="19981at2759"/>
<dbReference type="EMBL" id="CP014503">
    <property type="protein sequence ID" value="ANB15984.1"/>
    <property type="molecule type" value="Genomic_DNA"/>
</dbReference>
<dbReference type="PANTHER" id="PTHR31394:SF1">
    <property type="entry name" value="TRANSMEMBRANE PROTEIN 199"/>
    <property type="match status" value="1"/>
</dbReference>
<comment type="subcellular location">
    <subcellularLocation>
        <location evidence="1">Endoplasmic reticulum membrane</location>
        <topology evidence="1">Multi-pass membrane protein</topology>
    </subcellularLocation>
</comment>
<evidence type="ECO:0000256" key="6">
    <source>
        <dbReference type="SAM" id="MobiDB-lite"/>
    </source>
</evidence>
<evidence type="ECO:0000256" key="2">
    <source>
        <dbReference type="ARBA" id="ARBA00022692"/>
    </source>
</evidence>
<dbReference type="Proteomes" id="UP000189580">
    <property type="component" value="Chromosome b"/>
</dbReference>
<evidence type="ECO:0000256" key="1">
    <source>
        <dbReference type="ARBA" id="ARBA00004477"/>
    </source>
</evidence>
<keyword evidence="3" id="KW-0256">Endoplasmic reticulum</keyword>
<protein>
    <submittedName>
        <fullName evidence="8">Vph2p</fullName>
    </submittedName>
</protein>
<sequence>MVLLVATKRIERALETYNELEGSVSKIDEALDKKDENKALTTTASTSQREPAIEHDRLVIISKSLIARYPDNAEYRLAALVKGTYVYNPPKPPAPPKSEEFLKQMERLRNEEAEREYQRMINPELALAISSGSESVPSIGQEAKQLKEQLSAIVNIMVSVASVAAAIWYWSGSSAGFSTPTRTLLSLFGAITVLIAEVVVYLRYKVRVEEAKVLERNKKEKKSIVSTVDLADSAQSIISLNLDNSSTSVDTSKDKLLSKKSKSDMRKRGKKS</sequence>
<accession>A0A170QYL7</accession>
<feature type="transmembrane region" description="Helical" evidence="7">
    <location>
        <begin position="152"/>
        <end position="171"/>
    </location>
</feature>
<evidence type="ECO:0000256" key="3">
    <source>
        <dbReference type="ARBA" id="ARBA00022824"/>
    </source>
</evidence>
<evidence type="ECO:0000313" key="9">
    <source>
        <dbReference type="Proteomes" id="UP000189580"/>
    </source>
</evidence>
<dbReference type="AlphaFoldDB" id="A0A170QYL7"/>
<dbReference type="GO" id="GO:0005789">
    <property type="term" value="C:endoplasmic reticulum membrane"/>
    <property type="evidence" value="ECO:0007669"/>
    <property type="project" value="UniProtKB-SubCell"/>
</dbReference>
<dbReference type="Pfam" id="PF11712">
    <property type="entry name" value="Vma12"/>
    <property type="match status" value="1"/>
</dbReference>
<feature type="transmembrane region" description="Helical" evidence="7">
    <location>
        <begin position="183"/>
        <end position="202"/>
    </location>
</feature>
<evidence type="ECO:0000313" key="8">
    <source>
        <dbReference type="EMBL" id="ANB15984.1"/>
    </source>
</evidence>
<dbReference type="PANTHER" id="PTHR31394">
    <property type="entry name" value="TRANSMEMBRANE PROTEIN 199"/>
    <property type="match status" value="1"/>
</dbReference>
<organism evidence="8 9">
    <name type="scientific">Sugiyamaella lignohabitans</name>
    <dbReference type="NCBI Taxonomy" id="796027"/>
    <lineage>
        <taxon>Eukaryota</taxon>
        <taxon>Fungi</taxon>
        <taxon>Dikarya</taxon>
        <taxon>Ascomycota</taxon>
        <taxon>Saccharomycotina</taxon>
        <taxon>Dipodascomycetes</taxon>
        <taxon>Dipodascales</taxon>
        <taxon>Trichomonascaceae</taxon>
        <taxon>Sugiyamaella</taxon>
    </lineage>
</organism>
<proteinExistence type="predicted"/>
<keyword evidence="2 7" id="KW-0812">Transmembrane</keyword>
<gene>
    <name evidence="8" type="primary">VPH2</name>
    <name evidence="8" type="ORF">AWJ20_3633</name>
</gene>
<dbReference type="KEGG" id="slb:AWJ20_3633"/>
<evidence type="ECO:0000256" key="5">
    <source>
        <dbReference type="ARBA" id="ARBA00023136"/>
    </source>
</evidence>
<dbReference type="GeneID" id="30035677"/>
<keyword evidence="5 7" id="KW-0472">Membrane</keyword>
<dbReference type="RefSeq" id="XP_018738461.1">
    <property type="nucleotide sequence ID" value="XM_018880664.1"/>
</dbReference>
<dbReference type="GO" id="GO:0070072">
    <property type="term" value="P:vacuolar proton-transporting V-type ATPase complex assembly"/>
    <property type="evidence" value="ECO:0007669"/>
    <property type="project" value="InterPro"/>
</dbReference>
<name>A0A170QYL7_9ASCO</name>
<evidence type="ECO:0000256" key="4">
    <source>
        <dbReference type="ARBA" id="ARBA00022989"/>
    </source>
</evidence>
<dbReference type="InterPro" id="IPR021013">
    <property type="entry name" value="ATPase_Vma12"/>
</dbReference>
<keyword evidence="9" id="KW-1185">Reference proteome</keyword>
<feature type="compositionally biased region" description="Basic and acidic residues" evidence="6">
    <location>
        <begin position="251"/>
        <end position="266"/>
    </location>
</feature>